<feature type="compositionally biased region" description="Low complexity" evidence="1">
    <location>
        <begin position="500"/>
        <end position="527"/>
    </location>
</feature>
<feature type="compositionally biased region" description="Polar residues" evidence="1">
    <location>
        <begin position="1"/>
        <end position="26"/>
    </location>
</feature>
<reference evidence="4" key="1">
    <citation type="submission" date="2021-06" db="EMBL/GenBank/DDBJ databases">
        <authorList>
            <person name="Kallberg Y."/>
            <person name="Tangrot J."/>
            <person name="Rosling A."/>
        </authorList>
    </citation>
    <scope>NUCLEOTIDE SEQUENCE</scope>
    <source>
        <strain evidence="4">MA453B</strain>
    </source>
</reference>
<dbReference type="Proteomes" id="UP000789405">
    <property type="component" value="Unassembled WGS sequence"/>
</dbReference>
<proteinExistence type="predicted"/>
<dbReference type="Gene3D" id="2.60.40.640">
    <property type="match status" value="1"/>
</dbReference>
<dbReference type="InterPro" id="IPR014752">
    <property type="entry name" value="Arrestin-like_C"/>
</dbReference>
<feature type="region of interest" description="Disordered" evidence="1">
    <location>
        <begin position="1"/>
        <end position="35"/>
    </location>
</feature>
<accession>A0A9N9JAP3</accession>
<dbReference type="GO" id="GO:0005829">
    <property type="term" value="C:cytosol"/>
    <property type="evidence" value="ECO:0007669"/>
    <property type="project" value="TreeGrafter"/>
</dbReference>
<dbReference type="GO" id="GO:0070086">
    <property type="term" value="P:ubiquitin-dependent endocytosis"/>
    <property type="evidence" value="ECO:0007669"/>
    <property type="project" value="TreeGrafter"/>
</dbReference>
<dbReference type="AlphaFoldDB" id="A0A9N9JAP3"/>
<dbReference type="InterPro" id="IPR011021">
    <property type="entry name" value="Arrestin-like_N"/>
</dbReference>
<dbReference type="PANTHER" id="PTHR11188:SF17">
    <property type="entry name" value="FI21816P1"/>
    <property type="match status" value="1"/>
</dbReference>
<dbReference type="PANTHER" id="PTHR11188">
    <property type="entry name" value="ARRESTIN DOMAIN CONTAINING PROTEIN"/>
    <property type="match status" value="1"/>
</dbReference>
<dbReference type="EMBL" id="CAJVPY010019708">
    <property type="protein sequence ID" value="CAG8772620.1"/>
    <property type="molecule type" value="Genomic_DNA"/>
</dbReference>
<dbReference type="InterPro" id="IPR050357">
    <property type="entry name" value="Arrestin_domain-protein"/>
</dbReference>
<dbReference type="Pfam" id="PF02752">
    <property type="entry name" value="Arrestin_C"/>
    <property type="match status" value="1"/>
</dbReference>
<evidence type="ECO:0000256" key="1">
    <source>
        <dbReference type="SAM" id="MobiDB-lite"/>
    </source>
</evidence>
<dbReference type="GO" id="GO:0031625">
    <property type="term" value="F:ubiquitin protein ligase binding"/>
    <property type="evidence" value="ECO:0007669"/>
    <property type="project" value="TreeGrafter"/>
</dbReference>
<dbReference type="SUPFAM" id="SSF81296">
    <property type="entry name" value="E set domains"/>
    <property type="match status" value="1"/>
</dbReference>
<evidence type="ECO:0000259" key="2">
    <source>
        <dbReference type="Pfam" id="PF00339"/>
    </source>
</evidence>
<feature type="domain" description="Arrestin C-terminal-like" evidence="3">
    <location>
        <begin position="217"/>
        <end position="329"/>
    </location>
</feature>
<feature type="domain" description="Arrestin-like N-terminal" evidence="2">
    <location>
        <begin position="68"/>
        <end position="176"/>
    </location>
</feature>
<dbReference type="GO" id="GO:0005886">
    <property type="term" value="C:plasma membrane"/>
    <property type="evidence" value="ECO:0007669"/>
    <property type="project" value="TreeGrafter"/>
</dbReference>
<sequence>MHRSPSPSVGSIHSYSGNSSTIPIETSKNRPPPNSYIKAHKNITFSFPENSTTFQHGALGDYDTFLIGNIHLNYPKGCLVKNVFLEFKGSEKTSWFKSQARTKAVYNGEYTFVDQSNKIWEAFDDYAEIQTLDIPFKIQLPYNLPESITTDIGSVRHVLRAVVTVKGILGKSSNHVAKLLCPLKRVLTLDHTMSSPYKICGESQSGIEYTFMLPPGKQMNIGSFVSVPMLLRFLRPDVGVERIEISLKASMDFQCSDHNEKRHLDQQITGLVVSRSELRFMQSSMPHYNYGECTHTINLFIPPSTQPTHQGRFINIAYKLSINISLYGCVRGFLVEEQVKIANIVEKNTPLKRPYSPLTDMPSPTVVDGVPDDYSQSRVSLDQTPGTLAYSPHNLQMMNQLRQQRSLPELPQGIRFDDNHRDQFYSSLDHKRTSPFEVNNGYDRVYDGYAQPSSDTSSYIYQPYSPSSQQSRSDTPQTPPSSYSTPSTNMRLGDVCSDTSSNISPMGSISSGAEIPNSSLTSLSLPPYYRHPSAHQK</sequence>
<comment type="caution">
    <text evidence="4">The sequence shown here is derived from an EMBL/GenBank/DDBJ whole genome shotgun (WGS) entry which is preliminary data.</text>
</comment>
<dbReference type="InterPro" id="IPR014756">
    <property type="entry name" value="Ig_E-set"/>
</dbReference>
<dbReference type="OrthoDB" id="2333384at2759"/>
<feature type="region of interest" description="Disordered" evidence="1">
    <location>
        <begin position="449"/>
        <end position="537"/>
    </location>
</feature>
<gene>
    <name evidence="4" type="ORF">DERYTH_LOCUS18829</name>
</gene>
<keyword evidence="5" id="KW-1185">Reference proteome</keyword>
<dbReference type="Pfam" id="PF00339">
    <property type="entry name" value="Arrestin_N"/>
    <property type="match status" value="1"/>
</dbReference>
<evidence type="ECO:0000259" key="3">
    <source>
        <dbReference type="Pfam" id="PF02752"/>
    </source>
</evidence>
<dbReference type="InterPro" id="IPR011022">
    <property type="entry name" value="Arrestin_C-like"/>
</dbReference>
<evidence type="ECO:0000313" key="4">
    <source>
        <dbReference type="EMBL" id="CAG8772620.1"/>
    </source>
</evidence>
<name>A0A9N9JAP3_9GLOM</name>
<protein>
    <submittedName>
        <fullName evidence="4">23282_t:CDS:1</fullName>
    </submittedName>
</protein>
<feature type="compositionally biased region" description="Low complexity" evidence="1">
    <location>
        <begin position="456"/>
        <end position="488"/>
    </location>
</feature>
<dbReference type="GO" id="GO:0030674">
    <property type="term" value="F:protein-macromolecule adaptor activity"/>
    <property type="evidence" value="ECO:0007669"/>
    <property type="project" value="TreeGrafter"/>
</dbReference>
<evidence type="ECO:0000313" key="5">
    <source>
        <dbReference type="Proteomes" id="UP000789405"/>
    </source>
</evidence>
<organism evidence="4 5">
    <name type="scientific">Dentiscutata erythropus</name>
    <dbReference type="NCBI Taxonomy" id="1348616"/>
    <lineage>
        <taxon>Eukaryota</taxon>
        <taxon>Fungi</taxon>
        <taxon>Fungi incertae sedis</taxon>
        <taxon>Mucoromycota</taxon>
        <taxon>Glomeromycotina</taxon>
        <taxon>Glomeromycetes</taxon>
        <taxon>Diversisporales</taxon>
        <taxon>Gigasporaceae</taxon>
        <taxon>Dentiscutata</taxon>
    </lineage>
</organism>